<gene>
    <name evidence="1" type="ORF">BDM02DRAFT_3107458</name>
</gene>
<keyword evidence="2" id="KW-1185">Reference proteome</keyword>
<sequence length="64" mass="6706">MVNGFLALTMLSPLNANSGTFQGTGTPALSITHASLDMLADSHTPFAPISAWISEPYTPKVLCV</sequence>
<proteinExistence type="predicted"/>
<evidence type="ECO:0000313" key="1">
    <source>
        <dbReference type="EMBL" id="KAF9653546.1"/>
    </source>
</evidence>
<organism evidence="1 2">
    <name type="scientific">Thelephora ganbajun</name>
    <name type="common">Ganba fungus</name>
    <dbReference type="NCBI Taxonomy" id="370292"/>
    <lineage>
        <taxon>Eukaryota</taxon>
        <taxon>Fungi</taxon>
        <taxon>Dikarya</taxon>
        <taxon>Basidiomycota</taxon>
        <taxon>Agaricomycotina</taxon>
        <taxon>Agaricomycetes</taxon>
        <taxon>Thelephorales</taxon>
        <taxon>Thelephoraceae</taxon>
        <taxon>Thelephora</taxon>
    </lineage>
</organism>
<accession>A0ACB6ZVT1</accession>
<protein>
    <submittedName>
        <fullName evidence="1">Uncharacterized protein</fullName>
    </submittedName>
</protein>
<reference evidence="1" key="2">
    <citation type="journal article" date="2020" name="Nat. Commun.">
        <title>Large-scale genome sequencing of mycorrhizal fungi provides insights into the early evolution of symbiotic traits.</title>
        <authorList>
            <person name="Miyauchi S."/>
            <person name="Kiss E."/>
            <person name="Kuo A."/>
            <person name="Drula E."/>
            <person name="Kohler A."/>
            <person name="Sanchez-Garcia M."/>
            <person name="Morin E."/>
            <person name="Andreopoulos B."/>
            <person name="Barry K.W."/>
            <person name="Bonito G."/>
            <person name="Buee M."/>
            <person name="Carver A."/>
            <person name="Chen C."/>
            <person name="Cichocki N."/>
            <person name="Clum A."/>
            <person name="Culley D."/>
            <person name="Crous P.W."/>
            <person name="Fauchery L."/>
            <person name="Girlanda M."/>
            <person name="Hayes R.D."/>
            <person name="Keri Z."/>
            <person name="LaButti K."/>
            <person name="Lipzen A."/>
            <person name="Lombard V."/>
            <person name="Magnuson J."/>
            <person name="Maillard F."/>
            <person name="Murat C."/>
            <person name="Nolan M."/>
            <person name="Ohm R.A."/>
            <person name="Pangilinan J."/>
            <person name="Pereira M.F."/>
            <person name="Perotto S."/>
            <person name="Peter M."/>
            <person name="Pfister S."/>
            <person name="Riley R."/>
            <person name="Sitrit Y."/>
            <person name="Stielow J.B."/>
            <person name="Szollosi G."/>
            <person name="Zifcakova L."/>
            <person name="Stursova M."/>
            <person name="Spatafora J.W."/>
            <person name="Tedersoo L."/>
            <person name="Vaario L.M."/>
            <person name="Yamada A."/>
            <person name="Yan M."/>
            <person name="Wang P."/>
            <person name="Xu J."/>
            <person name="Bruns T."/>
            <person name="Baldrian P."/>
            <person name="Vilgalys R."/>
            <person name="Dunand C."/>
            <person name="Henrissat B."/>
            <person name="Grigoriev I.V."/>
            <person name="Hibbett D."/>
            <person name="Nagy L.G."/>
            <person name="Martin F.M."/>
        </authorList>
    </citation>
    <scope>NUCLEOTIDE SEQUENCE</scope>
    <source>
        <strain evidence="1">P2</strain>
    </source>
</reference>
<dbReference type="Proteomes" id="UP000886501">
    <property type="component" value="Unassembled WGS sequence"/>
</dbReference>
<dbReference type="EMBL" id="MU117963">
    <property type="protein sequence ID" value="KAF9653546.1"/>
    <property type="molecule type" value="Genomic_DNA"/>
</dbReference>
<name>A0ACB6ZVT1_THEGA</name>
<reference evidence="1" key="1">
    <citation type="submission" date="2019-10" db="EMBL/GenBank/DDBJ databases">
        <authorList>
            <consortium name="DOE Joint Genome Institute"/>
            <person name="Kuo A."/>
            <person name="Miyauchi S."/>
            <person name="Kiss E."/>
            <person name="Drula E."/>
            <person name="Kohler A."/>
            <person name="Sanchez-Garcia M."/>
            <person name="Andreopoulos B."/>
            <person name="Barry K.W."/>
            <person name="Bonito G."/>
            <person name="Buee M."/>
            <person name="Carver A."/>
            <person name="Chen C."/>
            <person name="Cichocki N."/>
            <person name="Clum A."/>
            <person name="Culley D."/>
            <person name="Crous P.W."/>
            <person name="Fauchery L."/>
            <person name="Girlanda M."/>
            <person name="Hayes R."/>
            <person name="Keri Z."/>
            <person name="Labutti K."/>
            <person name="Lipzen A."/>
            <person name="Lombard V."/>
            <person name="Magnuson J."/>
            <person name="Maillard F."/>
            <person name="Morin E."/>
            <person name="Murat C."/>
            <person name="Nolan M."/>
            <person name="Ohm R."/>
            <person name="Pangilinan J."/>
            <person name="Pereira M."/>
            <person name="Perotto S."/>
            <person name="Peter M."/>
            <person name="Riley R."/>
            <person name="Sitrit Y."/>
            <person name="Stielow B."/>
            <person name="Szollosi G."/>
            <person name="Zifcakova L."/>
            <person name="Stursova M."/>
            <person name="Spatafora J.W."/>
            <person name="Tedersoo L."/>
            <person name="Vaario L.-M."/>
            <person name="Yamada A."/>
            <person name="Yan M."/>
            <person name="Wang P."/>
            <person name="Xu J."/>
            <person name="Bruns T."/>
            <person name="Baldrian P."/>
            <person name="Vilgalys R."/>
            <person name="Henrissat B."/>
            <person name="Grigoriev I.V."/>
            <person name="Hibbett D."/>
            <person name="Nagy L.G."/>
            <person name="Martin F.M."/>
        </authorList>
    </citation>
    <scope>NUCLEOTIDE SEQUENCE</scope>
    <source>
        <strain evidence="1">P2</strain>
    </source>
</reference>
<comment type="caution">
    <text evidence="1">The sequence shown here is derived from an EMBL/GenBank/DDBJ whole genome shotgun (WGS) entry which is preliminary data.</text>
</comment>
<evidence type="ECO:0000313" key="2">
    <source>
        <dbReference type="Proteomes" id="UP000886501"/>
    </source>
</evidence>